<keyword evidence="3" id="KW-1185">Reference proteome</keyword>
<dbReference type="RefSeq" id="WP_119115515.1">
    <property type="nucleotide sequence ID" value="NZ_QWVS01000002.1"/>
</dbReference>
<dbReference type="EMBL" id="QWVS01000002">
    <property type="protein sequence ID" value="RID89407.1"/>
    <property type="molecule type" value="Genomic_DNA"/>
</dbReference>
<evidence type="ECO:0000256" key="1">
    <source>
        <dbReference type="SAM" id="Phobius"/>
    </source>
</evidence>
<evidence type="ECO:0008006" key="4">
    <source>
        <dbReference type="Google" id="ProtNLM"/>
    </source>
</evidence>
<evidence type="ECO:0000313" key="3">
    <source>
        <dbReference type="Proteomes" id="UP000266016"/>
    </source>
</evidence>
<feature type="transmembrane region" description="Helical" evidence="1">
    <location>
        <begin position="6"/>
        <end position="27"/>
    </location>
</feature>
<dbReference type="Pfam" id="PF14173">
    <property type="entry name" value="ComGG"/>
    <property type="match status" value="1"/>
</dbReference>
<organism evidence="2 3">
    <name type="scientific">Peribacillus asahii</name>
    <dbReference type="NCBI Taxonomy" id="228899"/>
    <lineage>
        <taxon>Bacteria</taxon>
        <taxon>Bacillati</taxon>
        <taxon>Bacillota</taxon>
        <taxon>Bacilli</taxon>
        <taxon>Bacillales</taxon>
        <taxon>Bacillaceae</taxon>
        <taxon>Peribacillus</taxon>
    </lineage>
</organism>
<gene>
    <name evidence="2" type="ORF">D1953_02255</name>
</gene>
<dbReference type="AlphaFoldDB" id="A0A398BIR5"/>
<keyword evidence="1" id="KW-1133">Transmembrane helix</keyword>
<keyword evidence="1" id="KW-0472">Membrane</keyword>
<accession>A0A398BIR5</accession>
<reference evidence="2 3" key="1">
    <citation type="submission" date="2018-08" db="EMBL/GenBank/DDBJ databases">
        <title>Bacillus jemisoniae sp. nov., Bacillus chryseoplanitiae sp. nov., Bacillus resnikiae sp. nov., and Bacillus frankliniae sp. nov., isolated from Viking spacecraft and associated surfaces.</title>
        <authorList>
            <person name="Seuylemezian A."/>
            <person name="Vaishampayan P."/>
        </authorList>
    </citation>
    <scope>NUCLEOTIDE SEQUENCE [LARGE SCALE GENOMIC DNA]</scope>
    <source>
        <strain evidence="2 3">MA001</strain>
    </source>
</reference>
<evidence type="ECO:0000313" key="2">
    <source>
        <dbReference type="EMBL" id="RID89407.1"/>
    </source>
</evidence>
<dbReference type="Proteomes" id="UP000266016">
    <property type="component" value="Unassembled WGS sequence"/>
</dbReference>
<proteinExistence type="predicted"/>
<keyword evidence="1" id="KW-0812">Transmembrane</keyword>
<comment type="caution">
    <text evidence="2">The sequence shown here is derived from an EMBL/GenBank/DDBJ whole genome shotgun (WGS) entry which is preliminary data.</text>
</comment>
<sequence length="126" mass="14663">MKNEKGFASPIVLVVSTSFILLAGYMMEQFVLDKRFYKEVEETLMSDHLLRLAVRDLEREWGELEEVIIEPGILLYPNGDVYYEVVNQNEEVASVYLYGSTVNNRKGVVLIYYDKNVGKVIEWMEK</sequence>
<dbReference type="InterPro" id="IPR020372">
    <property type="entry name" value="Competence_ComGG"/>
</dbReference>
<protein>
    <recommendedName>
        <fullName evidence="4">ComG operon protein 7</fullName>
    </recommendedName>
</protein>
<name>A0A398BIR5_9BACI</name>